<evidence type="ECO:0000313" key="1">
    <source>
        <dbReference type="EMBL" id="GBN26142.1"/>
    </source>
</evidence>
<proteinExistence type="predicted"/>
<sequence length="102" mass="11978">MILKNLYSKKKKEWGLQTEPEWIEMKDASIALTTDMFACRYVTKGVSETPRHILITVQKYPKIIRIHTFFQISPRIGLSSPYSEDLVTREFGDRPEIDEEEN</sequence>
<keyword evidence="2" id="KW-1185">Reference proteome</keyword>
<comment type="caution">
    <text evidence="1">The sequence shown here is derived from an EMBL/GenBank/DDBJ whole genome shotgun (WGS) entry which is preliminary data.</text>
</comment>
<accession>A0A4Y2MI34</accession>
<gene>
    <name evidence="1" type="ORF">AVEN_181003_1</name>
</gene>
<organism evidence="1 2">
    <name type="scientific">Araneus ventricosus</name>
    <name type="common">Orbweaver spider</name>
    <name type="synonym">Epeira ventricosa</name>
    <dbReference type="NCBI Taxonomy" id="182803"/>
    <lineage>
        <taxon>Eukaryota</taxon>
        <taxon>Metazoa</taxon>
        <taxon>Ecdysozoa</taxon>
        <taxon>Arthropoda</taxon>
        <taxon>Chelicerata</taxon>
        <taxon>Arachnida</taxon>
        <taxon>Araneae</taxon>
        <taxon>Araneomorphae</taxon>
        <taxon>Entelegynae</taxon>
        <taxon>Araneoidea</taxon>
        <taxon>Araneidae</taxon>
        <taxon>Araneus</taxon>
    </lineage>
</organism>
<reference evidence="1 2" key="1">
    <citation type="journal article" date="2019" name="Sci. Rep.">
        <title>Orb-weaving spider Araneus ventricosus genome elucidates the spidroin gene catalogue.</title>
        <authorList>
            <person name="Kono N."/>
            <person name="Nakamura H."/>
            <person name="Ohtoshi R."/>
            <person name="Moran D.A.P."/>
            <person name="Shinohara A."/>
            <person name="Yoshida Y."/>
            <person name="Fujiwara M."/>
            <person name="Mori M."/>
            <person name="Tomita M."/>
            <person name="Arakawa K."/>
        </authorList>
    </citation>
    <scope>NUCLEOTIDE SEQUENCE [LARGE SCALE GENOMIC DNA]</scope>
</reference>
<name>A0A4Y2MI34_ARAVE</name>
<dbReference type="Proteomes" id="UP000499080">
    <property type="component" value="Unassembled WGS sequence"/>
</dbReference>
<dbReference type="EMBL" id="BGPR01007345">
    <property type="protein sequence ID" value="GBN26142.1"/>
    <property type="molecule type" value="Genomic_DNA"/>
</dbReference>
<protein>
    <submittedName>
        <fullName evidence="1">Uncharacterized protein</fullName>
    </submittedName>
</protein>
<dbReference type="AlphaFoldDB" id="A0A4Y2MI34"/>
<evidence type="ECO:0000313" key="2">
    <source>
        <dbReference type="Proteomes" id="UP000499080"/>
    </source>
</evidence>